<comment type="caution">
    <text evidence="4">The sequence shown here is derived from an EMBL/GenBank/DDBJ whole genome shotgun (WGS) entry which is preliminary data.</text>
</comment>
<reference evidence="4" key="2">
    <citation type="submission" date="2022-01" db="EMBL/GenBank/DDBJ databases">
        <authorList>
            <person name="Yamashiro T."/>
            <person name="Shiraishi A."/>
            <person name="Satake H."/>
            <person name="Nakayama K."/>
        </authorList>
    </citation>
    <scope>NUCLEOTIDE SEQUENCE</scope>
</reference>
<dbReference type="CDD" id="cd00303">
    <property type="entry name" value="retropepsin_like"/>
    <property type="match status" value="1"/>
</dbReference>
<feature type="compositionally biased region" description="Polar residues" evidence="2">
    <location>
        <begin position="639"/>
        <end position="649"/>
    </location>
</feature>
<reference evidence="4" key="1">
    <citation type="journal article" date="2022" name="Int. J. Mol. Sci.">
        <title>Draft Genome of Tanacetum Coccineum: Genomic Comparison of Closely Related Tanacetum-Family Plants.</title>
        <authorList>
            <person name="Yamashiro T."/>
            <person name="Shiraishi A."/>
            <person name="Nakayama K."/>
            <person name="Satake H."/>
        </authorList>
    </citation>
    <scope>NUCLEOTIDE SEQUENCE</scope>
</reference>
<evidence type="ECO:0000313" key="5">
    <source>
        <dbReference type="Proteomes" id="UP001151760"/>
    </source>
</evidence>
<evidence type="ECO:0000256" key="1">
    <source>
        <dbReference type="ARBA" id="ARBA00022670"/>
    </source>
</evidence>
<keyword evidence="4" id="KW-0808">Transferase</keyword>
<evidence type="ECO:0000259" key="3">
    <source>
        <dbReference type="PROSITE" id="PS50994"/>
    </source>
</evidence>
<proteinExistence type="predicted"/>
<dbReference type="PANTHER" id="PTHR42648">
    <property type="entry name" value="TRANSPOSASE, PUTATIVE-RELATED"/>
    <property type="match status" value="1"/>
</dbReference>
<dbReference type="GO" id="GO:0003964">
    <property type="term" value="F:RNA-directed DNA polymerase activity"/>
    <property type="evidence" value="ECO:0007669"/>
    <property type="project" value="UniProtKB-KW"/>
</dbReference>
<dbReference type="InterPro" id="IPR001584">
    <property type="entry name" value="Integrase_cat-core"/>
</dbReference>
<dbReference type="Pfam" id="PF00665">
    <property type="entry name" value="rve"/>
    <property type="match status" value="2"/>
</dbReference>
<protein>
    <submittedName>
        <fullName evidence="4">Reverse transcriptase domain-containing protein</fullName>
    </submittedName>
</protein>
<dbReference type="InterPro" id="IPR054722">
    <property type="entry name" value="PolX-like_BBD"/>
</dbReference>
<feature type="domain" description="Integrase catalytic" evidence="3">
    <location>
        <begin position="928"/>
        <end position="1095"/>
    </location>
</feature>
<dbReference type="InterPro" id="IPR036397">
    <property type="entry name" value="RNaseH_sf"/>
</dbReference>
<keyword evidence="1" id="KW-0378">Hydrolase</keyword>
<dbReference type="Gene3D" id="3.30.420.10">
    <property type="entry name" value="Ribonuclease H-like superfamily/Ribonuclease H"/>
    <property type="match status" value="3"/>
</dbReference>
<dbReference type="PANTHER" id="PTHR42648:SF32">
    <property type="entry name" value="RIBONUCLEASE H-LIKE DOMAIN, GAG-PRE-INTEGRASE DOMAIN PROTEIN-RELATED"/>
    <property type="match status" value="1"/>
</dbReference>
<dbReference type="InterPro" id="IPR021109">
    <property type="entry name" value="Peptidase_aspartic_dom_sf"/>
</dbReference>
<dbReference type="PROSITE" id="PS50994">
    <property type="entry name" value="INTEGRASE"/>
    <property type="match status" value="2"/>
</dbReference>
<feature type="region of interest" description="Disordered" evidence="2">
    <location>
        <begin position="751"/>
        <end position="771"/>
    </location>
</feature>
<evidence type="ECO:0000256" key="2">
    <source>
        <dbReference type="SAM" id="MobiDB-lite"/>
    </source>
</evidence>
<dbReference type="Gene3D" id="2.40.70.10">
    <property type="entry name" value="Acid Proteases"/>
    <property type="match status" value="1"/>
</dbReference>
<feature type="region of interest" description="Disordered" evidence="2">
    <location>
        <begin position="627"/>
        <end position="656"/>
    </location>
</feature>
<keyword evidence="4" id="KW-0548">Nucleotidyltransferase</keyword>
<name>A0ABQ4XS93_9ASTR</name>
<sequence>MNVCHALADLGASINLMPLSFWKKLSLPELTPTRMTLELADRSITHPKGLAEDVYVKVGKFHFPTDFVVVDFEADPRVPLILGRSFLRTGRALIDVYGEEITLRVDNEAVTFNLDQTTRYSSTNDKSVNRINIIDAVYEEYAPEFLGFSYSSGGNPTPTDNPYVFRICADQIILRCMHGQEANEILNACHEGPIGSHHSANLTARKVFDVVFEIFDVWGIDFMGPFPSLRGNKYILVAVDYLSKWVEAKAIPTNDARVVVKFLKSLFARFGTPRAIISDRGTYFCNDQFAKVMSKMVGKNCASWSDKLDDALWAFRTAFKTPIGCTPNKLVYGKSFHLPIELEHKAYWALKHANFDLKTAGDHCKLQLNELNKLCNQAYENSLIYKERMKKLHDSKIKNHIFNVGDRVLLFNSRLKIFSGKLKTRRSGPFTITKFLPYGTIELSQPDGLNFKVNGHHVKHYFGGDLPPKVVQDLHASWEAPHAYPSIFFLISIVMYEYYKNHKKTVKAGKTRTRERKECSRAGEQIHTQKKRIQGVDQLTEDPSSSGQKDLVFVKSSADDTKVSIPGVERPWLFEAEADKSSVYSTPLPPLKKLDGAKPVSRPKTIKSILKSKSTFKDEALKGVIINEPSSAPARDNKSASASKVNSTPAGKLKSVKIKDDPPFSIIMKELNDLKLQIRKNQSSYSRNNQHQQVPQNALQNKYKTQLKKGCDLCGFNNHLSENYYKVLFCKKYERTDHRTCDHAKYKSTMDMSQHLKSQGGSSSRSRTPRPSKHFFPPCIHCGFNDYLSDDCHSSYHNDIEWFIRGEALQAKKAKALKSTKCNIRKPIWYLKSGCSRHMTGVKSYLHKYMEQPGPKVVFGDDSTCTTEGYGSIKCNGIVLIKVAFVNGLKYNLVSISQLCDAKYIDKPCSSCEKGKHHKANFKTKQTSAIKKCLHLLHMDLFGPVTSRYINHEKYTIVIVDEYSRYTWVYFLKKKSQAPETIMSFIKRVKNQNDNKVKQLRTNNGTEFKNNILINFYDEKGISQSFSSPYTPEQNGVAERKNRTLIEAASTMLLGFVFSKQYATVAVATTCYTQNRSMIVKRHLKTPYEIFHKRIPNTDFLHVF</sequence>
<organism evidence="4 5">
    <name type="scientific">Tanacetum coccineum</name>
    <dbReference type="NCBI Taxonomy" id="301880"/>
    <lineage>
        <taxon>Eukaryota</taxon>
        <taxon>Viridiplantae</taxon>
        <taxon>Streptophyta</taxon>
        <taxon>Embryophyta</taxon>
        <taxon>Tracheophyta</taxon>
        <taxon>Spermatophyta</taxon>
        <taxon>Magnoliopsida</taxon>
        <taxon>eudicotyledons</taxon>
        <taxon>Gunneridae</taxon>
        <taxon>Pentapetalae</taxon>
        <taxon>asterids</taxon>
        <taxon>campanulids</taxon>
        <taxon>Asterales</taxon>
        <taxon>Asteraceae</taxon>
        <taxon>Asteroideae</taxon>
        <taxon>Anthemideae</taxon>
        <taxon>Anthemidinae</taxon>
        <taxon>Tanacetum</taxon>
    </lineage>
</organism>
<evidence type="ECO:0000313" key="4">
    <source>
        <dbReference type="EMBL" id="GJS68237.1"/>
    </source>
</evidence>
<dbReference type="Proteomes" id="UP001151760">
    <property type="component" value="Unassembled WGS sequence"/>
</dbReference>
<dbReference type="InterPro" id="IPR039537">
    <property type="entry name" value="Retrotran_Ty1/copia-like"/>
</dbReference>
<feature type="compositionally biased region" description="Polar residues" evidence="2">
    <location>
        <begin position="751"/>
        <end position="761"/>
    </location>
</feature>
<accession>A0ABQ4XS93</accession>
<feature type="domain" description="Integrase catalytic" evidence="3">
    <location>
        <begin position="202"/>
        <end position="296"/>
    </location>
</feature>
<dbReference type="SUPFAM" id="SSF53098">
    <property type="entry name" value="Ribonuclease H-like"/>
    <property type="match status" value="2"/>
</dbReference>
<keyword evidence="1" id="KW-0645">Protease</keyword>
<dbReference type="InterPro" id="IPR012337">
    <property type="entry name" value="RNaseH-like_sf"/>
</dbReference>
<keyword evidence="4" id="KW-0695">RNA-directed DNA polymerase</keyword>
<keyword evidence="5" id="KW-1185">Reference proteome</keyword>
<dbReference type="EMBL" id="BQNB010009776">
    <property type="protein sequence ID" value="GJS68237.1"/>
    <property type="molecule type" value="Genomic_DNA"/>
</dbReference>
<dbReference type="SUPFAM" id="SSF50630">
    <property type="entry name" value="Acid proteases"/>
    <property type="match status" value="1"/>
</dbReference>
<gene>
    <name evidence="4" type="ORF">Tco_0682802</name>
</gene>
<dbReference type="Pfam" id="PF22936">
    <property type="entry name" value="Pol_BBD"/>
    <property type="match status" value="1"/>
</dbReference>